<evidence type="ECO:0000313" key="2">
    <source>
        <dbReference type="Proteomes" id="UP001174677"/>
    </source>
</evidence>
<dbReference type="EMBL" id="JARPOI010000009">
    <property type="protein sequence ID" value="KAJ9174061.1"/>
    <property type="molecule type" value="Genomic_DNA"/>
</dbReference>
<accession>A0ABQ9M193</accession>
<protein>
    <recommendedName>
        <fullName evidence="3">HMA domain-containing protein</fullName>
    </recommendedName>
</protein>
<evidence type="ECO:0000313" key="1">
    <source>
        <dbReference type="EMBL" id="KAJ9174061.1"/>
    </source>
</evidence>
<sequence>MASWVKKELAKLRIYKSNNRLLLPPLDTSPTMLPVEEVVLAADIGCVTCQKRMVDEISRIEDIESVVVHVFEKKVTLARKSVAKGSSSAAAAAASASAKASRAALFSFHI</sequence>
<proteinExistence type="predicted"/>
<comment type="caution">
    <text evidence="1">The sequence shown here is derived from an EMBL/GenBank/DDBJ whole genome shotgun (WGS) entry which is preliminary data.</text>
</comment>
<keyword evidence="2" id="KW-1185">Reference proteome</keyword>
<organism evidence="1 2">
    <name type="scientific">Hevea brasiliensis</name>
    <name type="common">Para rubber tree</name>
    <name type="synonym">Siphonia brasiliensis</name>
    <dbReference type="NCBI Taxonomy" id="3981"/>
    <lineage>
        <taxon>Eukaryota</taxon>
        <taxon>Viridiplantae</taxon>
        <taxon>Streptophyta</taxon>
        <taxon>Embryophyta</taxon>
        <taxon>Tracheophyta</taxon>
        <taxon>Spermatophyta</taxon>
        <taxon>Magnoliopsida</taxon>
        <taxon>eudicotyledons</taxon>
        <taxon>Gunneridae</taxon>
        <taxon>Pentapetalae</taxon>
        <taxon>rosids</taxon>
        <taxon>fabids</taxon>
        <taxon>Malpighiales</taxon>
        <taxon>Euphorbiaceae</taxon>
        <taxon>Crotonoideae</taxon>
        <taxon>Micrandreae</taxon>
        <taxon>Hevea</taxon>
    </lineage>
</organism>
<gene>
    <name evidence="1" type="ORF">P3X46_017132</name>
</gene>
<dbReference type="Proteomes" id="UP001174677">
    <property type="component" value="Chromosome 9"/>
</dbReference>
<name>A0ABQ9M193_HEVBR</name>
<evidence type="ECO:0008006" key="3">
    <source>
        <dbReference type="Google" id="ProtNLM"/>
    </source>
</evidence>
<reference evidence="1" key="1">
    <citation type="journal article" date="2023" name="Plant Biotechnol. J.">
        <title>Chromosome-level wild Hevea brasiliensis genome provides new tools for genomic-assisted breeding and valuable loci to elevate rubber yield.</title>
        <authorList>
            <person name="Cheng H."/>
            <person name="Song X."/>
            <person name="Hu Y."/>
            <person name="Wu T."/>
            <person name="Yang Q."/>
            <person name="An Z."/>
            <person name="Feng S."/>
            <person name="Deng Z."/>
            <person name="Wu W."/>
            <person name="Zeng X."/>
            <person name="Tu M."/>
            <person name="Wang X."/>
            <person name="Huang H."/>
        </authorList>
    </citation>
    <scope>NUCLEOTIDE SEQUENCE</scope>
    <source>
        <strain evidence="1">MT/VB/25A 57/8</strain>
    </source>
</reference>